<evidence type="ECO:0000256" key="12">
    <source>
        <dbReference type="ARBA" id="ARBA00023204"/>
    </source>
</evidence>
<dbReference type="EMBL" id="JADCNM010000003">
    <property type="protein sequence ID" value="KAG0490498.1"/>
    <property type="molecule type" value="Genomic_DNA"/>
</dbReference>
<name>A0A835RHE8_VANPL</name>
<evidence type="ECO:0000313" key="19">
    <source>
        <dbReference type="EMBL" id="KAG0490498.1"/>
    </source>
</evidence>
<dbReference type="PANTHER" id="PTHR42944:SF1">
    <property type="entry name" value="ADENINE DNA GLYCOSYLASE"/>
    <property type="match status" value="1"/>
</dbReference>
<dbReference type="InterPro" id="IPR023170">
    <property type="entry name" value="HhH_base_excis_C"/>
</dbReference>
<feature type="compositionally biased region" description="Polar residues" evidence="17">
    <location>
        <begin position="21"/>
        <end position="31"/>
    </location>
</feature>
<feature type="domain" description="HhH-GPD" evidence="18">
    <location>
        <begin position="128"/>
        <end position="277"/>
    </location>
</feature>
<dbReference type="OrthoDB" id="10248838at2759"/>
<evidence type="ECO:0000313" key="20">
    <source>
        <dbReference type="Proteomes" id="UP000639772"/>
    </source>
</evidence>
<evidence type="ECO:0000256" key="6">
    <source>
        <dbReference type="ARBA" id="ARBA00022485"/>
    </source>
</evidence>
<evidence type="ECO:0000256" key="4">
    <source>
        <dbReference type="ARBA" id="ARBA00012045"/>
    </source>
</evidence>
<dbReference type="SUPFAM" id="SSF55811">
    <property type="entry name" value="Nudix"/>
    <property type="match status" value="1"/>
</dbReference>
<comment type="function">
    <text evidence="15">Involved in oxidative DNA damage repair. Initiates repair of A*oxoG to C*G by removing the inappropriately paired adenine base from the DNA backbone. Possesses both adenine and 2-OH-A DNA glycosylase activities.</text>
</comment>
<comment type="cofactor">
    <cofactor evidence="16">
        <name>[4Fe-4S] cluster</name>
        <dbReference type="ChEBI" id="CHEBI:49883"/>
    </cofactor>
    <text evidence="16">Binds 1 [4Fe-4S] cluster.</text>
</comment>
<evidence type="ECO:0000256" key="15">
    <source>
        <dbReference type="ARBA" id="ARBA00058024"/>
    </source>
</evidence>
<keyword evidence="12" id="KW-0234">DNA repair</keyword>
<dbReference type="GO" id="GO:0006284">
    <property type="term" value="P:base-excision repair"/>
    <property type="evidence" value="ECO:0007669"/>
    <property type="project" value="UniProtKB-UniRule"/>
</dbReference>
<keyword evidence="9" id="KW-0378">Hydrolase</keyword>
<feature type="region of interest" description="Disordered" evidence="17">
    <location>
        <begin position="1"/>
        <end position="48"/>
    </location>
</feature>
<dbReference type="Pfam" id="PF14815">
    <property type="entry name" value="NUDIX_4"/>
    <property type="match status" value="1"/>
</dbReference>
<dbReference type="Gene3D" id="1.10.340.30">
    <property type="entry name" value="Hypothetical protein, domain 2"/>
    <property type="match status" value="1"/>
</dbReference>
<dbReference type="PANTHER" id="PTHR42944">
    <property type="entry name" value="ADENINE DNA GLYCOSYLASE"/>
    <property type="match status" value="1"/>
</dbReference>
<evidence type="ECO:0000256" key="5">
    <source>
        <dbReference type="ARBA" id="ARBA00022023"/>
    </source>
</evidence>
<keyword evidence="11" id="KW-0411">Iron-sulfur</keyword>
<dbReference type="Gene3D" id="1.10.1670.10">
    <property type="entry name" value="Helix-hairpin-Helix base-excision DNA repair enzymes (C-terminal)"/>
    <property type="match status" value="1"/>
</dbReference>
<dbReference type="SMART" id="SM00478">
    <property type="entry name" value="ENDO3c"/>
    <property type="match status" value="1"/>
</dbReference>
<dbReference type="CDD" id="cd03431">
    <property type="entry name" value="NUDIX_DNA_Glycosylase_C-MutY"/>
    <property type="match status" value="1"/>
</dbReference>
<comment type="function">
    <text evidence="16">Adenine glycosylase active on G-A mispairs.</text>
</comment>
<dbReference type="InterPro" id="IPR003265">
    <property type="entry name" value="HhH-GPD_domain"/>
</dbReference>
<evidence type="ECO:0000256" key="13">
    <source>
        <dbReference type="ARBA" id="ARBA00023242"/>
    </source>
</evidence>
<dbReference type="InterPro" id="IPR044298">
    <property type="entry name" value="MIG/MutY"/>
</dbReference>
<evidence type="ECO:0000256" key="11">
    <source>
        <dbReference type="ARBA" id="ARBA00023014"/>
    </source>
</evidence>
<dbReference type="GO" id="GO:0051539">
    <property type="term" value="F:4 iron, 4 sulfur cluster binding"/>
    <property type="evidence" value="ECO:0007669"/>
    <property type="project" value="UniProtKB-UniRule"/>
</dbReference>
<evidence type="ECO:0000256" key="7">
    <source>
        <dbReference type="ARBA" id="ARBA00022723"/>
    </source>
</evidence>
<dbReference type="InterPro" id="IPR011257">
    <property type="entry name" value="DNA_glycosylase"/>
</dbReference>
<dbReference type="SUPFAM" id="SSF48150">
    <property type="entry name" value="DNA-glycosylase"/>
    <property type="match status" value="1"/>
</dbReference>
<accession>A0A835RHE8</accession>
<dbReference type="Gene3D" id="3.90.79.10">
    <property type="entry name" value="Nucleoside Triphosphate Pyrophosphohydrolase"/>
    <property type="match status" value="1"/>
</dbReference>
<comment type="catalytic activity">
    <reaction evidence="1 16">
        <text>Hydrolyzes free adenine bases from 7,8-dihydro-8-oxoguanine:adenine mismatched double-stranded DNA, leaving an apurinic site.</text>
        <dbReference type="EC" id="3.2.2.31"/>
    </reaction>
</comment>
<reference evidence="19 20" key="1">
    <citation type="journal article" date="2020" name="Nat. Food">
        <title>A phased Vanilla planifolia genome enables genetic improvement of flavour and production.</title>
        <authorList>
            <person name="Hasing T."/>
            <person name="Tang H."/>
            <person name="Brym M."/>
            <person name="Khazi F."/>
            <person name="Huang T."/>
            <person name="Chambers A.H."/>
        </authorList>
    </citation>
    <scope>NUCLEOTIDE SEQUENCE [LARGE SCALE GENOMIC DNA]</scope>
    <source>
        <tissue evidence="19">Leaf</tissue>
    </source>
</reference>
<evidence type="ECO:0000256" key="9">
    <source>
        <dbReference type="ARBA" id="ARBA00022801"/>
    </source>
</evidence>
<dbReference type="GO" id="GO:0046872">
    <property type="term" value="F:metal ion binding"/>
    <property type="evidence" value="ECO:0007669"/>
    <property type="project" value="UniProtKB-UniRule"/>
</dbReference>
<proteinExistence type="inferred from homology"/>
<protein>
    <recommendedName>
        <fullName evidence="5 16">Adenine DNA glycosylase</fullName>
        <ecNumber evidence="4 16">3.2.2.31</ecNumber>
    </recommendedName>
</protein>
<dbReference type="EC" id="3.2.2.31" evidence="4 16"/>
<keyword evidence="8 16" id="KW-0227">DNA damage</keyword>
<evidence type="ECO:0000256" key="2">
    <source>
        <dbReference type="ARBA" id="ARBA00004123"/>
    </source>
</evidence>
<dbReference type="FunFam" id="1.10.340.30:FF:000011">
    <property type="entry name" value="Adenine DNA glycosylase"/>
    <property type="match status" value="1"/>
</dbReference>
<organism evidence="19 20">
    <name type="scientific">Vanilla planifolia</name>
    <name type="common">Vanilla</name>
    <dbReference type="NCBI Taxonomy" id="51239"/>
    <lineage>
        <taxon>Eukaryota</taxon>
        <taxon>Viridiplantae</taxon>
        <taxon>Streptophyta</taxon>
        <taxon>Embryophyta</taxon>
        <taxon>Tracheophyta</taxon>
        <taxon>Spermatophyta</taxon>
        <taxon>Magnoliopsida</taxon>
        <taxon>Liliopsida</taxon>
        <taxon>Asparagales</taxon>
        <taxon>Orchidaceae</taxon>
        <taxon>Vanilloideae</taxon>
        <taxon>Vanilleae</taxon>
        <taxon>Vanilla</taxon>
    </lineage>
</organism>
<dbReference type="Proteomes" id="UP000639772">
    <property type="component" value="Chromosome 3"/>
</dbReference>
<comment type="caution">
    <text evidence="19">The sequence shown here is derived from an EMBL/GenBank/DDBJ whole genome shotgun (WGS) entry which is preliminary data.</text>
</comment>
<dbReference type="PROSITE" id="PS00764">
    <property type="entry name" value="ENDONUCLEASE_III_1"/>
    <property type="match status" value="1"/>
</dbReference>
<evidence type="ECO:0000256" key="1">
    <source>
        <dbReference type="ARBA" id="ARBA00000843"/>
    </source>
</evidence>
<evidence type="ECO:0000256" key="16">
    <source>
        <dbReference type="RuleBase" id="RU365096"/>
    </source>
</evidence>
<evidence type="ECO:0000256" key="8">
    <source>
        <dbReference type="ARBA" id="ARBA00022763"/>
    </source>
</evidence>
<evidence type="ECO:0000256" key="10">
    <source>
        <dbReference type="ARBA" id="ARBA00023004"/>
    </source>
</evidence>
<dbReference type="InterPro" id="IPR015797">
    <property type="entry name" value="NUDIX_hydrolase-like_dom_sf"/>
</dbReference>
<dbReference type="CDD" id="cd00056">
    <property type="entry name" value="ENDO3c"/>
    <property type="match status" value="1"/>
</dbReference>
<keyword evidence="14 16" id="KW-0326">Glycosidase</keyword>
<dbReference type="InterPro" id="IPR029119">
    <property type="entry name" value="MutY_C"/>
</dbReference>
<gene>
    <name evidence="19" type="ORF">HPP92_007361</name>
</gene>
<dbReference type="GO" id="GO:0005634">
    <property type="term" value="C:nucleus"/>
    <property type="evidence" value="ECO:0007669"/>
    <property type="project" value="UniProtKB-SubCell"/>
</dbReference>
<dbReference type="AlphaFoldDB" id="A0A835RHE8"/>
<dbReference type="FunFam" id="3.90.79.10:FF:000026">
    <property type="entry name" value="Adenine DNA glycosylase"/>
    <property type="match status" value="1"/>
</dbReference>
<sequence length="501" mass="56831">MTPAFFPPSGFASRIVPPMSNFKSATRQNGNENKRPPPPSSMAIEKKRRISSSRSIAREVASETNAVHDIEDFSPHEALRIRSSLLGWYDKNRRDLPWRTPNTPSVASTVLEEVEERRAYAVWVSEVMLQQTRVPVVVGYYNRWMEKWPTIRDLSAATLEEVNELWAGLGYYRRARFLLEGSKAMVNEGKFPRTASALRGVRGIGNYTAGAIASIAFNEVVPVVDGNVVRVITRVKAISANPKEAGTVKLIWKLASQLVDLSRPGDFNQAIMELGATLCILTSPRCSECPVSDQCQALTLSRKSTKIKVVDYPAKVAKTKQRNDFAAVCVVEIAQEFDEDVISEDGHQHGFLLVKRPENGLLAGLWEFPSVLLNEESMNQRMRRVEMDKYLQRLFNIDIGRNCKVIRRHDVGEYVHVFSHIRLQMHVELLVLVLKGNFAQFSTDEEDHCTITWKCVDENSIKSMGLTSGVRKVYHMVQKFKEKQPMQISKRIPRKRARRST</sequence>
<comment type="subcellular location">
    <subcellularLocation>
        <location evidence="2">Nucleus</location>
    </subcellularLocation>
</comment>
<evidence type="ECO:0000256" key="14">
    <source>
        <dbReference type="ARBA" id="ARBA00023295"/>
    </source>
</evidence>
<evidence type="ECO:0000256" key="3">
    <source>
        <dbReference type="ARBA" id="ARBA00008343"/>
    </source>
</evidence>
<keyword evidence="13" id="KW-0539">Nucleus</keyword>
<keyword evidence="6" id="KW-0004">4Fe-4S</keyword>
<evidence type="ECO:0000259" key="18">
    <source>
        <dbReference type="SMART" id="SM00478"/>
    </source>
</evidence>
<dbReference type="InterPro" id="IPR004035">
    <property type="entry name" value="Endouclease-III_FeS-bd_BS"/>
</dbReference>
<dbReference type="GO" id="GO:0035485">
    <property type="term" value="F:adenine/guanine mispair binding"/>
    <property type="evidence" value="ECO:0007669"/>
    <property type="project" value="TreeGrafter"/>
</dbReference>
<evidence type="ECO:0000256" key="17">
    <source>
        <dbReference type="SAM" id="MobiDB-lite"/>
    </source>
</evidence>
<dbReference type="GO" id="GO:0032357">
    <property type="term" value="F:oxidized purine DNA binding"/>
    <property type="evidence" value="ECO:0007669"/>
    <property type="project" value="TreeGrafter"/>
</dbReference>
<dbReference type="GO" id="GO:0034039">
    <property type="term" value="F:8-oxo-7,8-dihydroguanine DNA N-glycosylase activity"/>
    <property type="evidence" value="ECO:0007669"/>
    <property type="project" value="TreeGrafter"/>
</dbReference>
<dbReference type="FunFam" id="1.10.1670.10:FF:000002">
    <property type="entry name" value="Adenine DNA glycosylase"/>
    <property type="match status" value="1"/>
</dbReference>
<dbReference type="Pfam" id="PF00730">
    <property type="entry name" value="HhH-GPD"/>
    <property type="match status" value="1"/>
</dbReference>
<keyword evidence="10 16" id="KW-0408">Iron</keyword>
<comment type="similarity">
    <text evidence="3 16">Belongs to the Nth/MutY family.</text>
</comment>
<dbReference type="GO" id="GO:0006298">
    <property type="term" value="P:mismatch repair"/>
    <property type="evidence" value="ECO:0007669"/>
    <property type="project" value="TreeGrafter"/>
</dbReference>
<dbReference type="GO" id="GO:0000701">
    <property type="term" value="F:purine-specific mismatch base pair DNA N-glycosylase activity"/>
    <property type="evidence" value="ECO:0007669"/>
    <property type="project" value="UniProtKB-EC"/>
</dbReference>
<keyword evidence="7" id="KW-0479">Metal-binding</keyword>